<evidence type="ECO:0000256" key="4">
    <source>
        <dbReference type="ARBA" id="ARBA00023172"/>
    </source>
</evidence>
<comment type="subcellular location">
    <subcellularLocation>
        <location evidence="1 7">Nucleus</location>
    </subcellularLocation>
</comment>
<keyword evidence="6 7" id="KW-0539">Nucleus</keyword>
<evidence type="ECO:0000256" key="1">
    <source>
        <dbReference type="ARBA" id="ARBA00004123"/>
    </source>
</evidence>
<accession>A0A7R8YLD0</accession>
<evidence type="ECO:0000256" key="5">
    <source>
        <dbReference type="ARBA" id="ARBA00023204"/>
    </source>
</evidence>
<keyword evidence="3 7" id="KW-0227">DNA damage</keyword>
<keyword evidence="4 7" id="KW-0233">DNA recombination</keyword>
<evidence type="ECO:0000313" key="10">
    <source>
        <dbReference type="EMBL" id="CAD7077415.1"/>
    </source>
</evidence>
<comment type="subunit">
    <text evidence="7">Component of the SMC5-SMC6 complex.</text>
</comment>
<dbReference type="GO" id="GO:0030915">
    <property type="term" value="C:Smc5-Smc6 complex"/>
    <property type="evidence" value="ECO:0007669"/>
    <property type="project" value="UniProtKB-UniRule"/>
</dbReference>
<evidence type="ECO:0000259" key="9">
    <source>
        <dbReference type="Pfam" id="PF08743"/>
    </source>
</evidence>
<comment type="similarity">
    <text evidence="2 7">Belongs to the NSE4 family.</text>
</comment>
<dbReference type="GO" id="GO:0006310">
    <property type="term" value="P:DNA recombination"/>
    <property type="evidence" value="ECO:0007669"/>
    <property type="project" value="UniProtKB-UniRule"/>
</dbReference>
<protein>
    <recommendedName>
        <fullName evidence="7">Non-structural maintenance of chromosomes element 4</fullName>
    </recommendedName>
</protein>
<proteinExistence type="inferred from homology"/>
<reference evidence="10 11" key="1">
    <citation type="submission" date="2020-11" db="EMBL/GenBank/DDBJ databases">
        <authorList>
            <person name="Wallbank WR R."/>
            <person name="Pardo Diaz C."/>
            <person name="Kozak K."/>
            <person name="Martin S."/>
            <person name="Jiggins C."/>
            <person name="Moest M."/>
            <person name="Warren A I."/>
            <person name="Generalovic N T."/>
            <person name="Byers J.R.P. K."/>
            <person name="Montejo-Kovacevich G."/>
            <person name="Yen C E."/>
        </authorList>
    </citation>
    <scope>NUCLEOTIDE SEQUENCE [LARGE SCALE GENOMIC DNA]</scope>
</reference>
<dbReference type="PANTHER" id="PTHR16140">
    <property type="entry name" value="NON-STRUCTURAL MAINTENANCE OF CHROMOSOMES ELEMENT 4"/>
    <property type="match status" value="1"/>
</dbReference>
<dbReference type="Pfam" id="PF08743">
    <property type="entry name" value="Nse4_C"/>
    <property type="match status" value="1"/>
</dbReference>
<sequence>MQSRPCTQDALANPMSSTSNTMNSGERKRQYMKLIERGNELQKEMAAHSTDSTCAIKEVSYLVNESNKLINFTTTNNHAESTSEALMDSQVMKISHEIVTDVVNIVCNLEFSTEEYCAAIKGKFAGNASIDWNIMASVIAGKFTAHKNNICLLGSFKNQPPKIVQKPARTRRPKSTPSQLIKPEDVKKLESETRTGKNLNIFLTKFVKVFIANKKQPIPYYKVIIDPADFMQTLENAFQVAFLVSNGSAVIEEDEDGMPVVRPVFDKSENNSKKVPVQAVSNITMKICLDMAERYNIREPLIK</sequence>
<dbReference type="FunCoup" id="A0A7R8YLD0">
    <property type="interactions" value="165"/>
</dbReference>
<evidence type="ECO:0000256" key="8">
    <source>
        <dbReference type="SAM" id="MobiDB-lite"/>
    </source>
</evidence>
<feature type="domain" description="Non-structural maintenance of chromosome element 4 C-terminal" evidence="9">
    <location>
        <begin position="217"/>
        <end position="302"/>
    </location>
</feature>
<evidence type="ECO:0000256" key="7">
    <source>
        <dbReference type="RuleBase" id="RU365071"/>
    </source>
</evidence>
<dbReference type="AlphaFoldDB" id="A0A7R8YLD0"/>
<evidence type="ECO:0000313" key="11">
    <source>
        <dbReference type="Proteomes" id="UP000594454"/>
    </source>
</evidence>
<feature type="compositionally biased region" description="Low complexity" evidence="8">
    <location>
        <begin position="15"/>
        <end position="24"/>
    </location>
</feature>
<keyword evidence="5 7" id="KW-0234">DNA repair</keyword>
<dbReference type="OrthoDB" id="361242at2759"/>
<dbReference type="Proteomes" id="UP000594454">
    <property type="component" value="Chromosome 1"/>
</dbReference>
<dbReference type="PANTHER" id="PTHR16140:SF0">
    <property type="entry name" value="NON-STRUCTURAL MAINTENANCE OF CHROMOSOMES ELEMENT 4"/>
    <property type="match status" value="1"/>
</dbReference>
<dbReference type="OMA" id="PMINITA"/>
<dbReference type="GO" id="GO:0005634">
    <property type="term" value="C:nucleus"/>
    <property type="evidence" value="ECO:0007669"/>
    <property type="project" value="UniProtKB-SubCell"/>
</dbReference>
<dbReference type="InParanoid" id="A0A7R8YLD0"/>
<name>A0A7R8YLD0_HERIL</name>
<gene>
    <name evidence="10" type="ORF">HERILL_LOCUS765</name>
</gene>
<evidence type="ECO:0000256" key="2">
    <source>
        <dbReference type="ARBA" id="ARBA00008997"/>
    </source>
</evidence>
<evidence type="ECO:0000256" key="3">
    <source>
        <dbReference type="ARBA" id="ARBA00022763"/>
    </source>
</evidence>
<dbReference type="InterPro" id="IPR014854">
    <property type="entry name" value="Nse4_C"/>
</dbReference>
<dbReference type="InterPro" id="IPR027786">
    <property type="entry name" value="Nse4/EID"/>
</dbReference>
<evidence type="ECO:0000256" key="6">
    <source>
        <dbReference type="ARBA" id="ARBA00023242"/>
    </source>
</evidence>
<comment type="function">
    <text evidence="7">Component of the SMC5-SMC6 complex, that promotes sister chromatid alignment after DNA damage and facilitates double-stranded DNA breaks (DSBs) repair via homologous recombination between sister chromatids.</text>
</comment>
<dbReference type="GO" id="GO:0006281">
    <property type="term" value="P:DNA repair"/>
    <property type="evidence" value="ECO:0007669"/>
    <property type="project" value="UniProtKB-UniRule"/>
</dbReference>
<feature type="region of interest" description="Disordered" evidence="8">
    <location>
        <begin position="1"/>
        <end position="27"/>
    </location>
</feature>
<keyword evidence="11" id="KW-1185">Reference proteome</keyword>
<dbReference type="EMBL" id="LR899009">
    <property type="protein sequence ID" value="CAD7077415.1"/>
    <property type="molecule type" value="Genomic_DNA"/>
</dbReference>
<organism evidence="10 11">
    <name type="scientific">Hermetia illucens</name>
    <name type="common">Black soldier fly</name>
    <dbReference type="NCBI Taxonomy" id="343691"/>
    <lineage>
        <taxon>Eukaryota</taxon>
        <taxon>Metazoa</taxon>
        <taxon>Ecdysozoa</taxon>
        <taxon>Arthropoda</taxon>
        <taxon>Hexapoda</taxon>
        <taxon>Insecta</taxon>
        <taxon>Pterygota</taxon>
        <taxon>Neoptera</taxon>
        <taxon>Endopterygota</taxon>
        <taxon>Diptera</taxon>
        <taxon>Brachycera</taxon>
        <taxon>Stratiomyomorpha</taxon>
        <taxon>Stratiomyidae</taxon>
        <taxon>Hermetiinae</taxon>
        <taxon>Hermetia</taxon>
    </lineage>
</organism>